<organism evidence="6 7">
    <name type="scientific">Lates japonicus</name>
    <name type="common">Japanese lates</name>
    <dbReference type="NCBI Taxonomy" id="270547"/>
    <lineage>
        <taxon>Eukaryota</taxon>
        <taxon>Metazoa</taxon>
        <taxon>Chordata</taxon>
        <taxon>Craniata</taxon>
        <taxon>Vertebrata</taxon>
        <taxon>Euteleostomi</taxon>
        <taxon>Actinopterygii</taxon>
        <taxon>Neopterygii</taxon>
        <taxon>Teleostei</taxon>
        <taxon>Neoteleostei</taxon>
        <taxon>Acanthomorphata</taxon>
        <taxon>Carangaria</taxon>
        <taxon>Carangaria incertae sedis</taxon>
        <taxon>Centropomidae</taxon>
        <taxon>Lates</taxon>
    </lineage>
</organism>
<feature type="compositionally biased region" description="Basic and acidic residues" evidence="5">
    <location>
        <begin position="300"/>
        <end position="337"/>
    </location>
</feature>
<evidence type="ECO:0000256" key="2">
    <source>
        <dbReference type="ARBA" id="ARBA00022490"/>
    </source>
</evidence>
<sequence length="356" mass="40869">LGQLDVVIREHKQEMERKVESLQLSIEARERELRDTQRELSDRNMKHHCEALTRELDATKLQNKEKEVRLCGVEEELALKESRWLQTEARLQGMVTSLEQELELEREQHSRELESLQQTRGQLLKVSEQISSTMRSSQEQLTTKLQQCQTQLEQTKALLDQTKTELDRTQNQASHLQTQLDQSQSQLLQSKSQLEQSRILYEQTRTQNSDLRAQLEQLSAQLNQARGQAAQLRTELQACEKTMETSNESILIKESEVTRLQARISNEVDHSWQGLSAMEATVASDHSFNPLTYMVDKQDDGHPNMEATSIKEGHGEQLSESRRDSACTLVGEEREADMSSLTGMLSLAPQRDVKEM</sequence>
<dbReference type="AlphaFoldDB" id="A0AAD3MB86"/>
<accession>A0AAD3MB86</accession>
<evidence type="ECO:0000256" key="5">
    <source>
        <dbReference type="SAM" id="MobiDB-lite"/>
    </source>
</evidence>
<dbReference type="PANTHER" id="PTHR18875:SF8">
    <property type="entry name" value="COILED-COIL DOMAIN-CONTAINING PROTEIN 18"/>
    <property type="match status" value="1"/>
</dbReference>
<feature type="coiled-coil region" evidence="4">
    <location>
        <begin position="12"/>
        <end position="249"/>
    </location>
</feature>
<proteinExistence type="predicted"/>
<dbReference type="Proteomes" id="UP001279410">
    <property type="component" value="Unassembled WGS sequence"/>
</dbReference>
<evidence type="ECO:0000256" key="3">
    <source>
        <dbReference type="ARBA" id="ARBA00023054"/>
    </source>
</evidence>
<evidence type="ECO:0000256" key="4">
    <source>
        <dbReference type="SAM" id="Coils"/>
    </source>
</evidence>
<dbReference type="PANTHER" id="PTHR18875">
    <property type="entry name" value="SARCOMA ANTIGEN NY-SAR-24/CYTOSKELETAL PROTEIN SOJO"/>
    <property type="match status" value="1"/>
</dbReference>
<evidence type="ECO:0000313" key="6">
    <source>
        <dbReference type="EMBL" id="GLD51193.1"/>
    </source>
</evidence>
<evidence type="ECO:0000256" key="1">
    <source>
        <dbReference type="ARBA" id="ARBA00004496"/>
    </source>
</evidence>
<keyword evidence="7" id="KW-1185">Reference proteome</keyword>
<gene>
    <name evidence="6" type="ORF">AKAME5_000428200</name>
</gene>
<protein>
    <submittedName>
        <fullName evidence="6">Coiled-coil domain-containing protein 18 isoform X1</fullName>
    </submittedName>
</protein>
<comment type="caution">
    <text evidence="6">The sequence shown here is derived from an EMBL/GenBank/DDBJ whole genome shotgun (WGS) entry which is preliminary data.</text>
</comment>
<dbReference type="EMBL" id="BRZM01000010">
    <property type="protein sequence ID" value="GLD51193.1"/>
    <property type="molecule type" value="Genomic_DNA"/>
</dbReference>
<name>A0AAD3MB86_LATJO</name>
<dbReference type="GO" id="GO:0005737">
    <property type="term" value="C:cytoplasm"/>
    <property type="evidence" value="ECO:0007669"/>
    <property type="project" value="UniProtKB-SubCell"/>
</dbReference>
<reference evidence="6" key="1">
    <citation type="submission" date="2022-08" db="EMBL/GenBank/DDBJ databases">
        <title>Genome sequencing of akame (Lates japonicus).</title>
        <authorList>
            <person name="Hashiguchi Y."/>
            <person name="Takahashi H."/>
        </authorList>
    </citation>
    <scope>NUCLEOTIDE SEQUENCE</scope>
    <source>
        <strain evidence="6">Kochi</strain>
    </source>
</reference>
<feature type="non-terminal residue" evidence="6">
    <location>
        <position position="356"/>
    </location>
</feature>
<evidence type="ECO:0000313" key="7">
    <source>
        <dbReference type="Proteomes" id="UP001279410"/>
    </source>
</evidence>
<dbReference type="Gene3D" id="1.10.287.1490">
    <property type="match status" value="1"/>
</dbReference>
<keyword evidence="2" id="KW-0963">Cytoplasm</keyword>
<comment type="subcellular location">
    <subcellularLocation>
        <location evidence="1">Cytoplasm</location>
    </subcellularLocation>
</comment>
<keyword evidence="3 4" id="KW-0175">Coiled coil</keyword>
<feature type="region of interest" description="Disordered" evidence="5">
    <location>
        <begin position="300"/>
        <end position="356"/>
    </location>
</feature>